<sequence length="78" mass="8655">MDWNGCERRERADPVLGWTPVISSGQDEGVVSPFGPLRQYRSDDLDGCQQEHRETLLQGGGILRRSGLEGTVAFTRPP</sequence>
<accession>A0A1I2AKB8</accession>
<dbReference type="Proteomes" id="UP000198716">
    <property type="component" value="Unassembled WGS sequence"/>
</dbReference>
<keyword evidence="2" id="KW-1185">Reference proteome</keyword>
<evidence type="ECO:0000313" key="1">
    <source>
        <dbReference type="EMBL" id="SFE43393.1"/>
    </source>
</evidence>
<evidence type="ECO:0000313" key="2">
    <source>
        <dbReference type="Proteomes" id="UP000198716"/>
    </source>
</evidence>
<organism evidence="1 2">
    <name type="scientific">Actinopolyspora alba</name>
    <dbReference type="NCBI Taxonomy" id="673379"/>
    <lineage>
        <taxon>Bacteria</taxon>
        <taxon>Bacillati</taxon>
        <taxon>Actinomycetota</taxon>
        <taxon>Actinomycetes</taxon>
        <taxon>Actinopolysporales</taxon>
        <taxon>Actinopolysporaceae</taxon>
        <taxon>Actinopolyspora</taxon>
        <taxon>Actinopolyspora alba group</taxon>
    </lineage>
</organism>
<dbReference type="EMBL" id="FOMZ01000013">
    <property type="protein sequence ID" value="SFE43393.1"/>
    <property type="molecule type" value="Genomic_DNA"/>
</dbReference>
<gene>
    <name evidence="1" type="ORF">SAMN04487819_113116</name>
</gene>
<reference evidence="2" key="1">
    <citation type="submission" date="2016-10" db="EMBL/GenBank/DDBJ databases">
        <authorList>
            <person name="Varghese N."/>
            <person name="Submissions S."/>
        </authorList>
    </citation>
    <scope>NUCLEOTIDE SEQUENCE [LARGE SCALE GENOMIC DNA]</scope>
    <source>
        <strain evidence="2">DSM 45004</strain>
    </source>
</reference>
<proteinExistence type="predicted"/>
<name>A0A1I2AKB8_9ACTN</name>
<protein>
    <submittedName>
        <fullName evidence="1">Uncharacterized protein</fullName>
    </submittedName>
</protein>
<dbReference type="AlphaFoldDB" id="A0A1I2AKB8"/>